<sequence>MSGAGDDRWRGGRGYDPNRPSGQRHHSGGFRDRSMGGQDRHGNRGQGNIMNAGNTWTGPPSGPAQEPHIPVRGFNTAESKDALKKVISQRTIFINGRIEESQPVAYKSNGKDANNVRSSGPWASKPNTMVNGKDFFLELRKQISGLQQSGNVAGG</sequence>
<name>A0AAF0DHK2_9EURO</name>
<evidence type="ECO:0000313" key="2">
    <source>
        <dbReference type="EMBL" id="WEW58831.1"/>
    </source>
</evidence>
<dbReference type="EMBL" id="CP120628">
    <property type="protein sequence ID" value="WEW58831.1"/>
    <property type="molecule type" value="Genomic_DNA"/>
</dbReference>
<proteinExistence type="predicted"/>
<dbReference type="AlphaFoldDB" id="A0AAF0DHK2"/>
<evidence type="ECO:0000256" key="1">
    <source>
        <dbReference type="SAM" id="MobiDB-lite"/>
    </source>
</evidence>
<feature type="compositionally biased region" description="Basic and acidic residues" evidence="1">
    <location>
        <begin position="1"/>
        <end position="10"/>
    </location>
</feature>
<accession>A0AAF0DHK2</accession>
<dbReference type="Proteomes" id="UP001219355">
    <property type="component" value="Chromosome 2"/>
</dbReference>
<protein>
    <submittedName>
        <fullName evidence="2">Uncharacterized protein</fullName>
    </submittedName>
</protein>
<organism evidence="2 3">
    <name type="scientific">Emydomyces testavorans</name>
    <dbReference type="NCBI Taxonomy" id="2070801"/>
    <lineage>
        <taxon>Eukaryota</taxon>
        <taxon>Fungi</taxon>
        <taxon>Dikarya</taxon>
        <taxon>Ascomycota</taxon>
        <taxon>Pezizomycotina</taxon>
        <taxon>Eurotiomycetes</taxon>
        <taxon>Eurotiomycetidae</taxon>
        <taxon>Onygenales</taxon>
        <taxon>Nannizziopsiaceae</taxon>
        <taxon>Emydomyces</taxon>
    </lineage>
</organism>
<gene>
    <name evidence="2" type="ORF">PRK78_004299</name>
</gene>
<feature type="compositionally biased region" description="Basic and acidic residues" evidence="1">
    <location>
        <begin position="29"/>
        <end position="42"/>
    </location>
</feature>
<feature type="region of interest" description="Disordered" evidence="1">
    <location>
        <begin position="1"/>
        <end position="71"/>
    </location>
</feature>
<reference evidence="2" key="1">
    <citation type="submission" date="2023-03" db="EMBL/GenBank/DDBJ databases">
        <title>Emydomyces testavorans Genome Sequence.</title>
        <authorList>
            <person name="Hoyer L."/>
        </authorList>
    </citation>
    <scope>NUCLEOTIDE SEQUENCE</scope>
    <source>
        <strain evidence="2">16-2883</strain>
    </source>
</reference>
<keyword evidence="3" id="KW-1185">Reference proteome</keyword>
<evidence type="ECO:0000313" key="3">
    <source>
        <dbReference type="Proteomes" id="UP001219355"/>
    </source>
</evidence>
<feature type="compositionally biased region" description="Polar residues" evidence="1">
    <location>
        <begin position="46"/>
        <end position="58"/>
    </location>
</feature>
<feature type="region of interest" description="Disordered" evidence="1">
    <location>
        <begin position="105"/>
        <end position="125"/>
    </location>
</feature>